<dbReference type="InterPro" id="IPR045851">
    <property type="entry name" value="AMP-bd_C_sf"/>
</dbReference>
<evidence type="ECO:0000259" key="6">
    <source>
        <dbReference type="Pfam" id="PF00501"/>
    </source>
</evidence>
<dbReference type="InterPro" id="IPR020845">
    <property type="entry name" value="AMP-binding_CS"/>
</dbReference>
<dbReference type="GO" id="GO:0005524">
    <property type="term" value="F:ATP binding"/>
    <property type="evidence" value="ECO:0007669"/>
    <property type="project" value="UniProtKB-KW"/>
</dbReference>
<evidence type="ECO:0000256" key="4">
    <source>
        <dbReference type="ARBA" id="ARBA00022840"/>
    </source>
</evidence>
<evidence type="ECO:0000259" key="7">
    <source>
        <dbReference type="Pfam" id="PF13193"/>
    </source>
</evidence>
<dbReference type="VEuPathDB" id="MicrosporidiaDB:CWI37_1519p0010"/>
<dbReference type="InterPro" id="IPR000873">
    <property type="entry name" value="AMP-dep_synth/lig_dom"/>
</dbReference>
<dbReference type="EC" id="6.2.1.1" evidence="1"/>
<evidence type="ECO:0000256" key="1">
    <source>
        <dbReference type="ARBA" id="ARBA00013275"/>
    </source>
</evidence>
<keyword evidence="4" id="KW-0067">ATP-binding</keyword>
<feature type="domain" description="AMP-binding enzyme C-terminal" evidence="7">
    <location>
        <begin position="906"/>
        <end position="940"/>
    </location>
</feature>
<evidence type="ECO:0000256" key="5">
    <source>
        <dbReference type="SAM" id="MobiDB-lite"/>
    </source>
</evidence>
<keyword evidence="2" id="KW-0436">Ligase</keyword>
<feature type="compositionally biased region" description="Basic and acidic residues" evidence="5">
    <location>
        <begin position="1"/>
        <end position="140"/>
    </location>
</feature>
<dbReference type="GO" id="GO:0003987">
    <property type="term" value="F:acetate-CoA ligase activity"/>
    <property type="evidence" value="ECO:0007669"/>
    <property type="project" value="UniProtKB-EC"/>
</dbReference>
<feature type="domain" description="AMP-binding enzyme C-terminal" evidence="7">
    <location>
        <begin position="799"/>
        <end position="837"/>
    </location>
</feature>
<dbReference type="Gene3D" id="3.40.50.12780">
    <property type="entry name" value="N-terminal domain of ligase-like"/>
    <property type="match status" value="3"/>
</dbReference>
<dbReference type="AlphaFoldDB" id="A0A4Q9KVU0"/>
<evidence type="ECO:0000313" key="9">
    <source>
        <dbReference type="Proteomes" id="UP000292362"/>
    </source>
</evidence>
<dbReference type="SUPFAM" id="SSF56801">
    <property type="entry name" value="Acetyl-CoA synthetase-like"/>
    <property type="match status" value="1"/>
</dbReference>
<feature type="region of interest" description="Disordered" evidence="5">
    <location>
        <begin position="838"/>
        <end position="897"/>
    </location>
</feature>
<organism evidence="8 9">
    <name type="scientific">Hamiltosporidium tvaerminnensis</name>
    <dbReference type="NCBI Taxonomy" id="1176355"/>
    <lineage>
        <taxon>Eukaryota</taxon>
        <taxon>Fungi</taxon>
        <taxon>Fungi incertae sedis</taxon>
        <taxon>Microsporidia</taxon>
        <taxon>Dubosqiidae</taxon>
        <taxon>Hamiltosporidium</taxon>
    </lineage>
</organism>
<dbReference type="Pfam" id="PF00501">
    <property type="entry name" value="AMP-binding"/>
    <property type="match status" value="1"/>
</dbReference>
<dbReference type="PROSITE" id="PS00455">
    <property type="entry name" value="AMP_BINDING"/>
    <property type="match status" value="1"/>
</dbReference>
<accession>A0A4Q9KVU0</accession>
<feature type="non-terminal residue" evidence="8">
    <location>
        <position position="1"/>
    </location>
</feature>
<gene>
    <name evidence="8" type="ORF">CWI37_1519p0010</name>
</gene>
<comment type="caution">
    <text evidence="8">The sequence shown here is derived from an EMBL/GenBank/DDBJ whole genome shotgun (WGS) entry which is preliminary data.</text>
</comment>
<dbReference type="PANTHER" id="PTHR24095">
    <property type="entry name" value="ACETYL-COENZYME A SYNTHETASE"/>
    <property type="match status" value="1"/>
</dbReference>
<dbReference type="Proteomes" id="UP000292362">
    <property type="component" value="Unassembled WGS sequence"/>
</dbReference>
<dbReference type="EMBL" id="PITJ01001519">
    <property type="protein sequence ID" value="TBT98966.1"/>
    <property type="molecule type" value="Genomic_DNA"/>
</dbReference>
<feature type="region of interest" description="Disordered" evidence="5">
    <location>
        <begin position="340"/>
        <end position="377"/>
    </location>
</feature>
<proteinExistence type="predicted"/>
<feature type="domain" description="AMP-dependent synthetase/ligase" evidence="6">
    <location>
        <begin position="147"/>
        <end position="744"/>
    </location>
</feature>
<evidence type="ECO:0000256" key="3">
    <source>
        <dbReference type="ARBA" id="ARBA00022741"/>
    </source>
</evidence>
<dbReference type="InterPro" id="IPR025110">
    <property type="entry name" value="AMP-bd_C"/>
</dbReference>
<dbReference type="Gene3D" id="3.30.300.30">
    <property type="match status" value="1"/>
</dbReference>
<evidence type="ECO:0000256" key="2">
    <source>
        <dbReference type="ARBA" id="ARBA00022598"/>
    </source>
</evidence>
<evidence type="ECO:0000313" key="8">
    <source>
        <dbReference type="EMBL" id="TBT98966.1"/>
    </source>
</evidence>
<dbReference type="Pfam" id="PF13193">
    <property type="entry name" value="AMP-binding_C"/>
    <property type="match status" value="2"/>
</dbReference>
<dbReference type="PANTHER" id="PTHR24095:SF14">
    <property type="entry name" value="ACETYL-COENZYME A SYNTHETASE 1"/>
    <property type="match status" value="1"/>
</dbReference>
<feature type="region of interest" description="Disordered" evidence="5">
    <location>
        <begin position="1"/>
        <end position="146"/>
    </location>
</feature>
<name>A0A4Q9KVU0_9MICR</name>
<dbReference type="InterPro" id="IPR042099">
    <property type="entry name" value="ANL_N_sf"/>
</dbReference>
<feature type="compositionally biased region" description="Low complexity" evidence="5">
    <location>
        <begin position="352"/>
        <end position="377"/>
    </location>
</feature>
<sequence length="1067" mass="117344">SYKGVSDKDSNIKGVNDKDSNIKGVNDKDTSYKGVNDKDTSYKGVSDKDSNIKGVNDKDSNIKGVNDKDTSYKGVNDKDTSYKGVSDKDSNIKGVNDKDSNIKGVNDKDTSYKGVNDKDTSYKGVSDKDSNIKGVNDKDSNTTTKTTNNTSNKYALICTDNDNRVTTYTYKQLYDNIIQISNYIDSLSLPSNTSITVYMPMSQLPVFVTLACARLGITHNVVFGGYSAESLALRISDSNSSLLVSIDKTRRGTHSIDFLKNIRVALDILKKEGNTTLKHVLIFDSGEGGIEGDVIEGCNRVDGIKDISNRDISNKDISNKDISNRDISNRDSIKDISNKDISNKDISNTKDTNNLTPNTNPTTNNTNPTTNNTNPTTNNHISVAYWSSIPKNNKHIPCVPVSSEHPLFYLYTSGSTGKPKGIIHSTGGYLLYVLLTTKYCFNVNKSDIFMCTADIGWITGHSYAMYGPLLLGCTTVLYNGLPIYPSEYRMFNIIEKYKVTHFYTAPTVIRILQRVFNNGGSVSGVEGSKGVSDKLEGKDVLKGVCSNDSVIGSVSTSESSIGSVKGNDSVIGSVSTSESSIGSISSVNISANEQQGVNTNTFKQDPVTNSTNDYHPVNTNTNEQHPVTNTQPSCIDDFDLSSLRVLGTVGEPINTNAYKWFSRYFGRDKLPIIDTYWQTEAGGVMISPIVNVSTNIPECAGIPFLGMEPMIIKSNSSKEKIVQAGIGEMGALVFKGGWPGIARGIVKDKSRFEESYFNKYKGYYYTGDEGYKDSEGNFWIRGRVDDVLNVSGHRLSTAEIESAACSDKCISEAAVVSVNDSITGQAIVMFVVRRSKNEEGGNKEGVNKNKEGVNKNKEGVNKNKEGGNKEGVNKNKEGVNKNMEGGNKNMEDKNKEEYKDLDEEDVVKGLKQTLRNRIGPIIHVKRVIFCEELPKTRTGKIMRRVLRSLLTGESVGDVSTCSDKDVIDKIRCVVNKGGEMRRGWMSEMEEVYGPEEPSYEMENPCTLAISEGNILRALLTIFDSVTADLNEWPRIVFFLQYRQGLKECQELAEQSFGDSIMRNPTAL</sequence>
<keyword evidence="3" id="KW-0547">Nucleotide-binding</keyword>
<protein>
    <recommendedName>
        <fullName evidence="1">acetate--CoA ligase</fullName>
        <ecNumber evidence="1">6.2.1.1</ecNumber>
    </recommendedName>
</protein>
<feature type="compositionally biased region" description="Basic and acidic residues" evidence="5">
    <location>
        <begin position="838"/>
        <end position="879"/>
    </location>
</feature>
<reference evidence="8 9" key="1">
    <citation type="submission" date="2017-12" db="EMBL/GenBank/DDBJ databases">
        <authorList>
            <person name="Pombert J.-F."/>
            <person name="Haag K.L."/>
            <person name="Ebert D."/>
        </authorList>
    </citation>
    <scope>NUCLEOTIDE SEQUENCE [LARGE SCALE GENOMIC DNA]</scope>
    <source>
        <strain evidence="8">FI-OER-3-3</strain>
    </source>
</reference>
<dbReference type="GO" id="GO:0006085">
    <property type="term" value="P:acetyl-CoA biosynthetic process"/>
    <property type="evidence" value="ECO:0007669"/>
    <property type="project" value="TreeGrafter"/>
</dbReference>